<reference evidence="1" key="1">
    <citation type="submission" date="2023-07" db="EMBL/GenBank/DDBJ databases">
        <title>A chromosome-level genome assembly of Lolium multiflorum.</title>
        <authorList>
            <person name="Chen Y."/>
            <person name="Copetti D."/>
            <person name="Kolliker R."/>
            <person name="Studer B."/>
        </authorList>
    </citation>
    <scope>NUCLEOTIDE SEQUENCE</scope>
    <source>
        <strain evidence="1">02402/16</strain>
        <tissue evidence="1">Leaf</tissue>
    </source>
</reference>
<dbReference type="EMBL" id="JAUUTY010000006">
    <property type="protein sequence ID" value="KAK1614075.1"/>
    <property type="molecule type" value="Genomic_DNA"/>
</dbReference>
<keyword evidence="2" id="KW-1185">Reference proteome</keyword>
<organism evidence="1 2">
    <name type="scientific">Lolium multiflorum</name>
    <name type="common">Italian ryegrass</name>
    <name type="synonym">Lolium perenne subsp. multiflorum</name>
    <dbReference type="NCBI Taxonomy" id="4521"/>
    <lineage>
        <taxon>Eukaryota</taxon>
        <taxon>Viridiplantae</taxon>
        <taxon>Streptophyta</taxon>
        <taxon>Embryophyta</taxon>
        <taxon>Tracheophyta</taxon>
        <taxon>Spermatophyta</taxon>
        <taxon>Magnoliopsida</taxon>
        <taxon>Liliopsida</taxon>
        <taxon>Poales</taxon>
        <taxon>Poaceae</taxon>
        <taxon>BOP clade</taxon>
        <taxon>Pooideae</taxon>
        <taxon>Poodae</taxon>
        <taxon>Poeae</taxon>
        <taxon>Poeae Chloroplast Group 2 (Poeae type)</taxon>
        <taxon>Loliodinae</taxon>
        <taxon>Loliinae</taxon>
        <taxon>Lolium</taxon>
    </lineage>
</organism>
<dbReference type="AlphaFoldDB" id="A0AAD8VR46"/>
<gene>
    <name evidence="1" type="ORF">QYE76_019592</name>
</gene>
<sequence>MSLARHWTQQVVRRIFTVRELCQFTSSWRYKFSQCHKYSVRDKTRVKKENYFVQPRERYRSWAPGRKDRFFMRFAGRERGIPMIGGYAVPKFSNLLLVFLV</sequence>
<dbReference type="Proteomes" id="UP001231189">
    <property type="component" value="Unassembled WGS sequence"/>
</dbReference>
<proteinExistence type="predicted"/>
<protein>
    <submittedName>
        <fullName evidence="1">Uncharacterized protein</fullName>
    </submittedName>
</protein>
<accession>A0AAD8VR46</accession>
<comment type="caution">
    <text evidence="1">The sequence shown here is derived from an EMBL/GenBank/DDBJ whole genome shotgun (WGS) entry which is preliminary data.</text>
</comment>
<evidence type="ECO:0000313" key="1">
    <source>
        <dbReference type="EMBL" id="KAK1614075.1"/>
    </source>
</evidence>
<evidence type="ECO:0000313" key="2">
    <source>
        <dbReference type="Proteomes" id="UP001231189"/>
    </source>
</evidence>
<name>A0AAD8VR46_LOLMU</name>